<evidence type="ECO:0008006" key="3">
    <source>
        <dbReference type="Google" id="ProtNLM"/>
    </source>
</evidence>
<dbReference type="InterPro" id="IPR007995">
    <property type="entry name" value="DUF742"/>
</dbReference>
<dbReference type="Proteomes" id="UP000199529">
    <property type="component" value="Unassembled WGS sequence"/>
</dbReference>
<dbReference type="Pfam" id="PF05331">
    <property type="entry name" value="DUF742"/>
    <property type="match status" value="1"/>
</dbReference>
<dbReference type="STRING" id="418495.SAMN05216215_10595"/>
<dbReference type="AlphaFoldDB" id="A0A1H3S018"/>
<evidence type="ECO:0000313" key="2">
    <source>
        <dbReference type="Proteomes" id="UP000199529"/>
    </source>
</evidence>
<evidence type="ECO:0000313" key="1">
    <source>
        <dbReference type="EMBL" id="SDZ30905.1"/>
    </source>
</evidence>
<accession>A0A1H3S018</accession>
<reference evidence="2" key="1">
    <citation type="submission" date="2016-10" db="EMBL/GenBank/DDBJ databases">
        <authorList>
            <person name="Varghese N."/>
            <person name="Submissions S."/>
        </authorList>
    </citation>
    <scope>NUCLEOTIDE SEQUENCE [LARGE SCALE GENOMIC DNA]</scope>
    <source>
        <strain evidence="2">CGMCC 4.3530</strain>
    </source>
</reference>
<gene>
    <name evidence="1" type="ORF">SAMN05216215_10595</name>
</gene>
<organism evidence="1 2">
    <name type="scientific">Saccharopolyspora shandongensis</name>
    <dbReference type="NCBI Taxonomy" id="418495"/>
    <lineage>
        <taxon>Bacteria</taxon>
        <taxon>Bacillati</taxon>
        <taxon>Actinomycetota</taxon>
        <taxon>Actinomycetes</taxon>
        <taxon>Pseudonocardiales</taxon>
        <taxon>Pseudonocardiaceae</taxon>
        <taxon>Saccharopolyspora</taxon>
    </lineage>
</organism>
<dbReference type="PANTHER" id="PTHR36221:SF1">
    <property type="entry name" value="DUF742 DOMAIN-CONTAINING PROTEIN"/>
    <property type="match status" value="1"/>
</dbReference>
<protein>
    <recommendedName>
        <fullName evidence="3">DUF742 domain-containing protein</fullName>
    </recommendedName>
</protein>
<name>A0A1H3S018_9PSEU</name>
<dbReference type="InterPro" id="IPR036390">
    <property type="entry name" value="WH_DNA-bd_sf"/>
</dbReference>
<keyword evidence="2" id="KW-1185">Reference proteome</keyword>
<proteinExistence type="predicted"/>
<sequence length="137" mass="14865">MTDDGPGRTGVRVVNGPDQSWYDDDAGPMVRLYAMTRGRARPHRGTLDIITLVVAATAPEHDLTLTPEQAGILGLCRGRRVSVAEIAARSNLPLSVVRVLLADLLDSGHVRIERPTPARELPSEDVLREVINGLRAL</sequence>
<dbReference type="PANTHER" id="PTHR36221">
    <property type="entry name" value="DUF742 DOMAIN-CONTAINING PROTEIN"/>
    <property type="match status" value="1"/>
</dbReference>
<dbReference type="EMBL" id="FNOK01000059">
    <property type="protein sequence ID" value="SDZ30905.1"/>
    <property type="molecule type" value="Genomic_DNA"/>
</dbReference>
<dbReference type="SUPFAM" id="SSF46785">
    <property type="entry name" value="Winged helix' DNA-binding domain"/>
    <property type="match status" value="1"/>
</dbReference>